<organism evidence="3 4">
    <name type="scientific">Littorina saxatilis</name>
    <dbReference type="NCBI Taxonomy" id="31220"/>
    <lineage>
        <taxon>Eukaryota</taxon>
        <taxon>Metazoa</taxon>
        <taxon>Spiralia</taxon>
        <taxon>Lophotrochozoa</taxon>
        <taxon>Mollusca</taxon>
        <taxon>Gastropoda</taxon>
        <taxon>Caenogastropoda</taxon>
        <taxon>Littorinimorpha</taxon>
        <taxon>Littorinoidea</taxon>
        <taxon>Littorinidae</taxon>
        <taxon>Littorina</taxon>
    </lineage>
</organism>
<name>A0AAN9GI43_9CAEN</name>
<proteinExistence type="predicted"/>
<reference evidence="3 4" key="1">
    <citation type="submission" date="2024-02" db="EMBL/GenBank/DDBJ databases">
        <title>Chromosome-scale genome assembly of the rough periwinkle Littorina saxatilis.</title>
        <authorList>
            <person name="De Jode A."/>
            <person name="Faria R."/>
            <person name="Formenti G."/>
            <person name="Sims Y."/>
            <person name="Smith T.P."/>
            <person name="Tracey A."/>
            <person name="Wood J.M.D."/>
            <person name="Zagrodzka Z.B."/>
            <person name="Johannesson K."/>
            <person name="Butlin R.K."/>
            <person name="Leder E.H."/>
        </authorList>
    </citation>
    <scope>NUCLEOTIDE SEQUENCE [LARGE SCALE GENOMIC DNA]</scope>
    <source>
        <strain evidence="3">Snail1</strain>
        <tissue evidence="3">Muscle</tissue>
    </source>
</reference>
<feature type="region of interest" description="Disordered" evidence="1">
    <location>
        <begin position="21"/>
        <end position="81"/>
    </location>
</feature>
<dbReference type="AlphaFoldDB" id="A0AAN9GI43"/>
<dbReference type="Proteomes" id="UP001374579">
    <property type="component" value="Unassembled WGS sequence"/>
</dbReference>
<evidence type="ECO:0000313" key="3">
    <source>
        <dbReference type="EMBL" id="KAK7107645.1"/>
    </source>
</evidence>
<evidence type="ECO:0000256" key="2">
    <source>
        <dbReference type="SAM" id="SignalP"/>
    </source>
</evidence>
<sequence>MRTFILLAVVVAVASAAIAPRPTRPDKAPTPDRDAPSRGDRRRGGGSGAGGGSGSGASGYGSSYYAPPPPPPPHKGDGLDKLDKLFSRVDAVSDQLKTVSEQVVALEARQAVQVRLFDRLVTVTLEALANTDENQNDRLTQLEAFLTALEDEFKNELEPAVDNLQHLNMANKAERLAIDTLLNEETDLDIGQAGRIARLVSITADFQDRLRQVRLAERERKR</sequence>
<dbReference type="EMBL" id="JBAMIC010000004">
    <property type="protein sequence ID" value="KAK7107645.1"/>
    <property type="molecule type" value="Genomic_DNA"/>
</dbReference>
<evidence type="ECO:0000313" key="4">
    <source>
        <dbReference type="Proteomes" id="UP001374579"/>
    </source>
</evidence>
<feature type="compositionally biased region" description="Gly residues" evidence="1">
    <location>
        <begin position="45"/>
        <end position="59"/>
    </location>
</feature>
<feature type="compositionally biased region" description="Basic and acidic residues" evidence="1">
    <location>
        <begin position="23"/>
        <end position="43"/>
    </location>
</feature>
<comment type="caution">
    <text evidence="3">The sequence shown here is derived from an EMBL/GenBank/DDBJ whole genome shotgun (WGS) entry which is preliminary data.</text>
</comment>
<accession>A0AAN9GI43</accession>
<feature type="signal peptide" evidence="2">
    <location>
        <begin position="1"/>
        <end position="16"/>
    </location>
</feature>
<gene>
    <name evidence="3" type="ORF">V1264_015534</name>
</gene>
<keyword evidence="4" id="KW-1185">Reference proteome</keyword>
<keyword evidence="2" id="KW-0732">Signal</keyword>
<evidence type="ECO:0000256" key="1">
    <source>
        <dbReference type="SAM" id="MobiDB-lite"/>
    </source>
</evidence>
<protein>
    <submittedName>
        <fullName evidence="3">Uncharacterized protein</fullName>
    </submittedName>
</protein>
<feature type="chain" id="PRO_5042830597" evidence="2">
    <location>
        <begin position="17"/>
        <end position="222"/>
    </location>
</feature>